<dbReference type="Gene3D" id="3.90.215.10">
    <property type="entry name" value="Gamma Fibrinogen, chain A, domain 1"/>
    <property type="match status" value="1"/>
</dbReference>
<dbReference type="SUPFAM" id="SSF56496">
    <property type="entry name" value="Fibrinogen C-terminal domain-like"/>
    <property type="match status" value="1"/>
</dbReference>
<evidence type="ECO:0000256" key="2">
    <source>
        <dbReference type="SAM" id="SignalP"/>
    </source>
</evidence>
<proteinExistence type="predicted"/>
<accession>C3YPA9</accession>
<dbReference type="InterPro" id="IPR036056">
    <property type="entry name" value="Fibrinogen-like_C"/>
</dbReference>
<feature type="chain" id="PRO_5002935846" description="Fibrinogen C-terminal domain-containing protein" evidence="2">
    <location>
        <begin position="20"/>
        <end position="183"/>
    </location>
</feature>
<protein>
    <recommendedName>
        <fullName evidence="4">Fibrinogen C-terminal domain-containing protein</fullName>
    </recommendedName>
</protein>
<dbReference type="InParanoid" id="C3YPA9"/>
<keyword evidence="2" id="KW-0732">Signal</keyword>
<gene>
    <name evidence="3" type="ORF">BRAFLDRAFT_127382</name>
</gene>
<dbReference type="AlphaFoldDB" id="C3YPA9"/>
<feature type="signal peptide" evidence="2">
    <location>
        <begin position="1"/>
        <end position="19"/>
    </location>
</feature>
<reference evidence="3" key="1">
    <citation type="journal article" date="2008" name="Nature">
        <title>The amphioxus genome and the evolution of the chordate karyotype.</title>
        <authorList>
            <consortium name="US DOE Joint Genome Institute (JGI-PGF)"/>
            <person name="Putnam N.H."/>
            <person name="Butts T."/>
            <person name="Ferrier D.E.K."/>
            <person name="Furlong R.F."/>
            <person name="Hellsten U."/>
            <person name="Kawashima T."/>
            <person name="Robinson-Rechavi M."/>
            <person name="Shoguchi E."/>
            <person name="Terry A."/>
            <person name="Yu J.-K."/>
            <person name="Benito-Gutierrez E.L."/>
            <person name="Dubchak I."/>
            <person name="Garcia-Fernandez J."/>
            <person name="Gibson-Brown J.J."/>
            <person name="Grigoriev I.V."/>
            <person name="Horton A.C."/>
            <person name="de Jong P.J."/>
            <person name="Jurka J."/>
            <person name="Kapitonov V.V."/>
            <person name="Kohara Y."/>
            <person name="Kuroki Y."/>
            <person name="Lindquist E."/>
            <person name="Lucas S."/>
            <person name="Osoegawa K."/>
            <person name="Pennacchio L.A."/>
            <person name="Salamov A.A."/>
            <person name="Satou Y."/>
            <person name="Sauka-Spengler T."/>
            <person name="Schmutz J."/>
            <person name="Shin-I T."/>
            <person name="Toyoda A."/>
            <person name="Bronner-Fraser M."/>
            <person name="Fujiyama A."/>
            <person name="Holland L.Z."/>
            <person name="Holland P.W.H."/>
            <person name="Satoh N."/>
            <person name="Rokhsar D.S."/>
        </authorList>
    </citation>
    <scope>NUCLEOTIDE SEQUENCE [LARGE SCALE GENOMIC DNA]</scope>
    <source>
        <strain evidence="3">S238N-H82</strain>
        <tissue evidence="3">Testes</tissue>
    </source>
</reference>
<organism>
    <name type="scientific">Branchiostoma floridae</name>
    <name type="common">Florida lancelet</name>
    <name type="synonym">Amphioxus</name>
    <dbReference type="NCBI Taxonomy" id="7739"/>
    <lineage>
        <taxon>Eukaryota</taxon>
        <taxon>Metazoa</taxon>
        <taxon>Chordata</taxon>
        <taxon>Cephalochordata</taxon>
        <taxon>Leptocardii</taxon>
        <taxon>Amphioxiformes</taxon>
        <taxon>Branchiostomatidae</taxon>
        <taxon>Branchiostoma</taxon>
    </lineage>
</organism>
<sequence length="183" mass="20437">MKLAVFLLLTAALITGIRSQKCLCPDESGDSAAGVYSIPAGQTVCVAPKAYTTPAGKEETAEVEQLREEVRSQAEEIARLESERSTMQRILLNYSTSAITLLNRFDSMAETAQKCTRAVAESRDRTLSNPRERVHRQWSGVIMIQREEAGLSYRGEYVQGFGYVDTEFWLGLKHLHSFTTANR</sequence>
<evidence type="ECO:0008006" key="4">
    <source>
        <dbReference type="Google" id="ProtNLM"/>
    </source>
</evidence>
<feature type="coiled-coil region" evidence="1">
    <location>
        <begin position="56"/>
        <end position="90"/>
    </location>
</feature>
<dbReference type="EMBL" id="GG666538">
    <property type="protein sequence ID" value="EEN57693.1"/>
    <property type="molecule type" value="Genomic_DNA"/>
</dbReference>
<evidence type="ECO:0000313" key="3">
    <source>
        <dbReference type="EMBL" id="EEN57693.1"/>
    </source>
</evidence>
<name>C3YPA9_BRAFL</name>
<keyword evidence="1" id="KW-0175">Coiled coil</keyword>
<evidence type="ECO:0000256" key="1">
    <source>
        <dbReference type="SAM" id="Coils"/>
    </source>
</evidence>
<dbReference type="InterPro" id="IPR014716">
    <property type="entry name" value="Fibrinogen_a/b/g_C_1"/>
</dbReference>